<dbReference type="PRINTS" id="PR00035">
    <property type="entry name" value="HTHGNTR"/>
</dbReference>
<evidence type="ECO:0000313" key="6">
    <source>
        <dbReference type="Proteomes" id="UP000996601"/>
    </source>
</evidence>
<dbReference type="SMART" id="SM00895">
    <property type="entry name" value="FCD"/>
    <property type="match status" value="1"/>
</dbReference>
<dbReference type="InterPro" id="IPR011711">
    <property type="entry name" value="GntR_C"/>
</dbReference>
<dbReference type="InterPro" id="IPR000524">
    <property type="entry name" value="Tscrpt_reg_HTH_GntR"/>
</dbReference>
<dbReference type="EMBL" id="WHSB02000008">
    <property type="protein sequence ID" value="MCQ4632707.1"/>
    <property type="molecule type" value="Genomic_DNA"/>
</dbReference>
<protein>
    <submittedName>
        <fullName evidence="5">GntR family transcriptional regulator</fullName>
    </submittedName>
</protein>
<dbReference type="InterPro" id="IPR036388">
    <property type="entry name" value="WH-like_DNA-bd_sf"/>
</dbReference>
<dbReference type="Gene3D" id="1.20.120.530">
    <property type="entry name" value="GntR ligand-binding domain-like"/>
    <property type="match status" value="1"/>
</dbReference>
<name>A0ABT1RBX9_9HYPH</name>
<dbReference type="PRINTS" id="PR00033">
    <property type="entry name" value="HTHASNC"/>
</dbReference>
<accession>A0ABT1RBX9</accession>
<dbReference type="PROSITE" id="PS50949">
    <property type="entry name" value="HTH_GNTR"/>
    <property type="match status" value="1"/>
</dbReference>
<organism evidence="5 6">
    <name type="scientific">Shinella lacus</name>
    <dbReference type="NCBI Taxonomy" id="2654216"/>
    <lineage>
        <taxon>Bacteria</taxon>
        <taxon>Pseudomonadati</taxon>
        <taxon>Pseudomonadota</taxon>
        <taxon>Alphaproteobacteria</taxon>
        <taxon>Hyphomicrobiales</taxon>
        <taxon>Rhizobiaceae</taxon>
        <taxon>Shinella</taxon>
    </lineage>
</organism>
<dbReference type="InterPro" id="IPR000485">
    <property type="entry name" value="AsnC-type_HTH_dom"/>
</dbReference>
<reference evidence="5" key="1">
    <citation type="submission" date="2021-07" db="EMBL/GenBank/DDBJ databases">
        <title>Shinella sp. nov., a novel member of the genus Shinella from water.</title>
        <authorList>
            <person name="Deng Y."/>
        </authorList>
    </citation>
    <scope>NUCLEOTIDE SEQUENCE</scope>
    <source>
        <strain evidence="5">CPCC 100929</strain>
    </source>
</reference>
<proteinExistence type="predicted"/>
<dbReference type="RefSeq" id="WP_256119331.1">
    <property type="nucleotide sequence ID" value="NZ_WHSB02000008.1"/>
</dbReference>
<keyword evidence="1" id="KW-0805">Transcription regulation</keyword>
<evidence type="ECO:0000259" key="4">
    <source>
        <dbReference type="PROSITE" id="PS50949"/>
    </source>
</evidence>
<dbReference type="Pfam" id="PF07729">
    <property type="entry name" value="FCD"/>
    <property type="match status" value="1"/>
</dbReference>
<dbReference type="PANTHER" id="PTHR43537">
    <property type="entry name" value="TRANSCRIPTIONAL REGULATOR, GNTR FAMILY"/>
    <property type="match status" value="1"/>
</dbReference>
<evidence type="ECO:0000256" key="2">
    <source>
        <dbReference type="ARBA" id="ARBA00023125"/>
    </source>
</evidence>
<dbReference type="InterPro" id="IPR008920">
    <property type="entry name" value="TF_FadR/GntR_C"/>
</dbReference>
<sequence>MQTPLQARILEQLRMQLSDDLRSGDRINEAEVAEQLGVSRTPIRRVLQKLEEEGVLAYEPRRGFILKDIASLLKTGSNDGEELLDERVMRDMATGELNSVFSERALMQRYSVPNGVLVSTLRRLTRDRLVEPSPGRGWIFADVSPSAMADSYRFRQIIEPAAILSDHYEIDHAILRTLDQDHEEAISNVLHMDRRRLFDLDARFHKTVAQGARTNELVQSIERQNNIRRVTEYLGFVRIERLRKSMVEHRQILNALLEGNRQVAASLMHIHLQVSREETFTHMDSDLELLRGGMVRLTEEEHDDVAVERDMQ</sequence>
<evidence type="ECO:0000313" key="5">
    <source>
        <dbReference type="EMBL" id="MCQ4632707.1"/>
    </source>
</evidence>
<evidence type="ECO:0000256" key="1">
    <source>
        <dbReference type="ARBA" id="ARBA00023015"/>
    </source>
</evidence>
<gene>
    <name evidence="5" type="ORF">GB927_021880</name>
</gene>
<dbReference type="SUPFAM" id="SSF46785">
    <property type="entry name" value="Winged helix' DNA-binding domain"/>
    <property type="match status" value="2"/>
</dbReference>
<dbReference type="InterPro" id="IPR036390">
    <property type="entry name" value="WH_DNA-bd_sf"/>
</dbReference>
<keyword evidence="2" id="KW-0238">DNA-binding</keyword>
<dbReference type="PANTHER" id="PTHR43537:SF5">
    <property type="entry name" value="UXU OPERON TRANSCRIPTIONAL REGULATOR"/>
    <property type="match status" value="1"/>
</dbReference>
<evidence type="ECO:0000256" key="3">
    <source>
        <dbReference type="ARBA" id="ARBA00023163"/>
    </source>
</evidence>
<dbReference type="Gene3D" id="1.10.10.10">
    <property type="entry name" value="Winged helix-like DNA-binding domain superfamily/Winged helix DNA-binding domain"/>
    <property type="match status" value="2"/>
</dbReference>
<dbReference type="CDD" id="cd07377">
    <property type="entry name" value="WHTH_GntR"/>
    <property type="match status" value="1"/>
</dbReference>
<dbReference type="SUPFAM" id="SSF48008">
    <property type="entry name" value="GntR ligand-binding domain-like"/>
    <property type="match status" value="1"/>
</dbReference>
<comment type="caution">
    <text evidence="5">The sequence shown here is derived from an EMBL/GenBank/DDBJ whole genome shotgun (WGS) entry which is preliminary data.</text>
</comment>
<dbReference type="SMART" id="SM00345">
    <property type="entry name" value="HTH_GNTR"/>
    <property type="match status" value="2"/>
</dbReference>
<keyword evidence="6" id="KW-1185">Reference proteome</keyword>
<feature type="domain" description="HTH gntR-type" evidence="4">
    <location>
        <begin position="3"/>
        <end position="69"/>
    </location>
</feature>
<dbReference type="Proteomes" id="UP000996601">
    <property type="component" value="Unassembled WGS sequence"/>
</dbReference>
<keyword evidence="3" id="KW-0804">Transcription</keyword>
<dbReference type="Pfam" id="PF00392">
    <property type="entry name" value="GntR"/>
    <property type="match status" value="1"/>
</dbReference>